<reference evidence="1" key="1">
    <citation type="submission" date="2021-06" db="EMBL/GenBank/DDBJ databases">
        <authorList>
            <person name="Kallberg Y."/>
            <person name="Tangrot J."/>
            <person name="Rosling A."/>
        </authorList>
    </citation>
    <scope>NUCLEOTIDE SEQUENCE</scope>
    <source>
        <strain evidence="1">FL130A</strain>
    </source>
</reference>
<organism evidence="1 2">
    <name type="scientific">Ambispora leptoticha</name>
    <dbReference type="NCBI Taxonomy" id="144679"/>
    <lineage>
        <taxon>Eukaryota</taxon>
        <taxon>Fungi</taxon>
        <taxon>Fungi incertae sedis</taxon>
        <taxon>Mucoromycota</taxon>
        <taxon>Glomeromycotina</taxon>
        <taxon>Glomeromycetes</taxon>
        <taxon>Archaeosporales</taxon>
        <taxon>Ambisporaceae</taxon>
        <taxon>Ambispora</taxon>
    </lineage>
</organism>
<comment type="caution">
    <text evidence="1">The sequence shown here is derived from an EMBL/GenBank/DDBJ whole genome shotgun (WGS) entry which is preliminary data.</text>
</comment>
<dbReference type="AlphaFoldDB" id="A0A9N8ZW48"/>
<evidence type="ECO:0000313" key="1">
    <source>
        <dbReference type="EMBL" id="CAG8510279.1"/>
    </source>
</evidence>
<sequence>MTFQFEHDYSFLLEIIEDLIMEEMRSGNANNNIWTTIPSSESSHAIKHPQC</sequence>
<evidence type="ECO:0000313" key="2">
    <source>
        <dbReference type="Proteomes" id="UP000789508"/>
    </source>
</evidence>
<proteinExistence type="predicted"/>
<dbReference type="EMBL" id="CAJVPS010000815">
    <property type="protein sequence ID" value="CAG8510279.1"/>
    <property type="molecule type" value="Genomic_DNA"/>
</dbReference>
<keyword evidence="2" id="KW-1185">Reference proteome</keyword>
<dbReference type="Proteomes" id="UP000789508">
    <property type="component" value="Unassembled WGS sequence"/>
</dbReference>
<protein>
    <submittedName>
        <fullName evidence="1">6869_t:CDS:1</fullName>
    </submittedName>
</protein>
<accession>A0A9N8ZW48</accession>
<gene>
    <name evidence="1" type="ORF">ALEPTO_LOCUS3939</name>
</gene>
<name>A0A9N8ZW48_9GLOM</name>